<evidence type="ECO:0000313" key="2">
    <source>
        <dbReference type="EMBL" id="MDP4528652.1"/>
    </source>
</evidence>
<reference evidence="2 3" key="1">
    <citation type="submission" date="2023-08" db="EMBL/GenBank/DDBJ databases">
        <authorList>
            <person name="Joshi A."/>
            <person name="Thite S."/>
        </authorList>
    </citation>
    <scope>NUCLEOTIDE SEQUENCE [LARGE SCALE GENOMIC DNA]</scope>
    <source>
        <strain evidence="2 3">1E1</strain>
    </source>
</reference>
<dbReference type="Proteomes" id="UP001236258">
    <property type="component" value="Unassembled WGS sequence"/>
</dbReference>
<evidence type="ECO:0000256" key="1">
    <source>
        <dbReference type="SAM" id="Phobius"/>
    </source>
</evidence>
<protein>
    <submittedName>
        <fullName evidence="2">Uncharacterized protein</fullName>
    </submittedName>
</protein>
<keyword evidence="1" id="KW-0472">Membrane</keyword>
<organism evidence="2 3">
    <name type="scientific">Alkalimonas delamerensis</name>
    <dbReference type="NCBI Taxonomy" id="265981"/>
    <lineage>
        <taxon>Bacteria</taxon>
        <taxon>Pseudomonadati</taxon>
        <taxon>Pseudomonadota</taxon>
        <taxon>Gammaproteobacteria</taxon>
        <taxon>Alkalimonas</taxon>
    </lineage>
</organism>
<sequence>MRTKRTENYKAMLQAVAGGLIFAVVVLLPFLLLPKGIAWLVAALLLLPLIPVLESLLLTPLYRLNGRFVYYSTTLFVTRSDKGLQLHAGTLYDYLTLLRRHRLGRTMQRKLTHQLLQGLLGLCDDIAQGYIPPDTVVSATSYFFSDRSASRLGFSAADVSVTERFNLMTAALSLAVRLSISKGRVSWPDLNKIRQMQTTAANLLAHRATIERLLPSPAK</sequence>
<dbReference type="EMBL" id="JAUZVY010000002">
    <property type="protein sequence ID" value="MDP4528652.1"/>
    <property type="molecule type" value="Genomic_DNA"/>
</dbReference>
<gene>
    <name evidence="2" type="ORF">Q3O59_06360</name>
</gene>
<comment type="caution">
    <text evidence="2">The sequence shown here is derived from an EMBL/GenBank/DDBJ whole genome shotgun (WGS) entry which is preliminary data.</text>
</comment>
<proteinExistence type="predicted"/>
<accession>A0ABT9GNU6</accession>
<name>A0ABT9GNU6_9GAMM</name>
<feature type="transmembrane region" description="Helical" evidence="1">
    <location>
        <begin position="37"/>
        <end position="58"/>
    </location>
</feature>
<feature type="transmembrane region" description="Helical" evidence="1">
    <location>
        <begin position="12"/>
        <end position="31"/>
    </location>
</feature>
<keyword evidence="1" id="KW-1133">Transmembrane helix</keyword>
<dbReference type="RefSeq" id="WP_305944774.1">
    <property type="nucleotide sequence ID" value="NZ_JAUZVY010000002.1"/>
</dbReference>
<evidence type="ECO:0000313" key="3">
    <source>
        <dbReference type="Proteomes" id="UP001236258"/>
    </source>
</evidence>
<keyword evidence="1" id="KW-0812">Transmembrane</keyword>
<keyword evidence="3" id="KW-1185">Reference proteome</keyword>